<gene>
    <name evidence="1" type="ORF">DTER00134_LOCUS4943</name>
</gene>
<sequence length="166" mass="17216">MPRGRCCCCCCCRAAILRGDIGAAMVACDARSRGKRTERPTSASNAFRSGLLTGRAAPLCWRPLPEQLPQSEAVTRKGLGSGVGGLGGALSLGVLGLAIWERDGESGYADNGSKIPGTNSVLEAHPLSKCQAKLDCLMTDGDVNTWEAAPGWTATYAVSNSLFGPA</sequence>
<dbReference type="AlphaFoldDB" id="A0A7S3VJN0"/>
<reference evidence="1" key="1">
    <citation type="submission" date="2021-01" db="EMBL/GenBank/DDBJ databases">
        <authorList>
            <person name="Corre E."/>
            <person name="Pelletier E."/>
            <person name="Niang G."/>
            <person name="Scheremetjew M."/>
            <person name="Finn R."/>
            <person name="Kale V."/>
            <person name="Holt S."/>
            <person name="Cochrane G."/>
            <person name="Meng A."/>
            <person name="Brown T."/>
            <person name="Cohen L."/>
        </authorList>
    </citation>
    <scope>NUCLEOTIDE SEQUENCE</scope>
    <source>
        <strain evidence="1">CCMP1320</strain>
    </source>
</reference>
<proteinExistence type="predicted"/>
<evidence type="ECO:0000313" key="1">
    <source>
        <dbReference type="EMBL" id="CAE0489872.1"/>
    </source>
</evidence>
<protein>
    <submittedName>
        <fullName evidence="1">Uncharacterized protein</fullName>
    </submittedName>
</protein>
<name>A0A7S3VJN0_DUNTE</name>
<accession>A0A7S3VJN0</accession>
<organism evidence="1">
    <name type="scientific">Dunaliella tertiolecta</name>
    <name type="common">Green alga</name>
    <dbReference type="NCBI Taxonomy" id="3047"/>
    <lineage>
        <taxon>Eukaryota</taxon>
        <taxon>Viridiplantae</taxon>
        <taxon>Chlorophyta</taxon>
        <taxon>core chlorophytes</taxon>
        <taxon>Chlorophyceae</taxon>
        <taxon>CS clade</taxon>
        <taxon>Chlamydomonadales</taxon>
        <taxon>Dunaliellaceae</taxon>
        <taxon>Dunaliella</taxon>
    </lineage>
</organism>
<dbReference type="EMBL" id="HBIP01008988">
    <property type="protein sequence ID" value="CAE0489872.1"/>
    <property type="molecule type" value="Transcribed_RNA"/>
</dbReference>